<protein>
    <submittedName>
        <fullName evidence="2 4">Uncharacterized protein</fullName>
    </submittedName>
</protein>
<feature type="region of interest" description="Disordered" evidence="1">
    <location>
        <begin position="153"/>
        <end position="220"/>
    </location>
</feature>
<feature type="compositionally biased region" description="Polar residues" evidence="1">
    <location>
        <begin position="1"/>
        <end position="13"/>
    </location>
</feature>
<feature type="compositionally biased region" description="Basic and acidic residues" evidence="1">
    <location>
        <begin position="23"/>
        <end position="33"/>
    </location>
</feature>
<reference evidence="4" key="1">
    <citation type="submission" date="2016-06" db="UniProtKB">
        <authorList>
            <consortium name="WormBaseParasite"/>
        </authorList>
    </citation>
    <scope>IDENTIFICATION</scope>
</reference>
<evidence type="ECO:0000313" key="4">
    <source>
        <dbReference type="WBParaSite" id="GPUH_0001196101-mRNA-1"/>
    </source>
</evidence>
<dbReference type="Proteomes" id="UP000271098">
    <property type="component" value="Unassembled WGS sequence"/>
</dbReference>
<reference evidence="2 3" key="2">
    <citation type="submission" date="2018-11" db="EMBL/GenBank/DDBJ databases">
        <authorList>
            <consortium name="Pathogen Informatics"/>
        </authorList>
    </citation>
    <scope>NUCLEOTIDE SEQUENCE [LARGE SCALE GENOMIC DNA]</scope>
</reference>
<dbReference type="AlphaFoldDB" id="A0A183DTA6"/>
<feature type="region of interest" description="Disordered" evidence="1">
    <location>
        <begin position="1"/>
        <end position="47"/>
    </location>
</feature>
<organism evidence="4">
    <name type="scientific">Gongylonema pulchrum</name>
    <dbReference type="NCBI Taxonomy" id="637853"/>
    <lineage>
        <taxon>Eukaryota</taxon>
        <taxon>Metazoa</taxon>
        <taxon>Ecdysozoa</taxon>
        <taxon>Nematoda</taxon>
        <taxon>Chromadorea</taxon>
        <taxon>Rhabditida</taxon>
        <taxon>Spirurina</taxon>
        <taxon>Spiruromorpha</taxon>
        <taxon>Spiruroidea</taxon>
        <taxon>Gongylonematidae</taxon>
        <taxon>Gongylonema</taxon>
    </lineage>
</organism>
<proteinExistence type="predicted"/>
<name>A0A183DTA6_9BILA</name>
<keyword evidence="3" id="KW-1185">Reference proteome</keyword>
<feature type="compositionally biased region" description="Polar residues" evidence="1">
    <location>
        <begin position="81"/>
        <end position="107"/>
    </location>
</feature>
<dbReference type="WBParaSite" id="GPUH_0001196101-mRNA-1">
    <property type="protein sequence ID" value="GPUH_0001196101-mRNA-1"/>
    <property type="gene ID" value="GPUH_0001196101"/>
</dbReference>
<evidence type="ECO:0000313" key="2">
    <source>
        <dbReference type="EMBL" id="VDN19563.1"/>
    </source>
</evidence>
<sequence>MRASVAQTNGTETRTLRSRKSARAMEQKEDTPKKSANRPGVVQLENETHCTVVVVEVADVLRRPLKCENNGTPPLPALTAYGNSEEQNSASKDAESSGSETAGSCETPSRADEYNQADRKDEIQRLISGIGQQEMPQLDNESQDATCAQDLDVEASPTTTSSDDKPPQLIAAKCPSNSPDTLDEESSRDDLGDNTSPPPLESMFSGITSEAGPSVSKKSCSETDWAKRMTEMLGELHPSQFMQAKETIYSTTVKVLAQEITSDVSCLLNLIESQERRAAAFERILSDLRKLKSDHAPDSNL</sequence>
<feature type="compositionally biased region" description="Basic and acidic residues" evidence="1">
    <location>
        <begin position="109"/>
        <end position="118"/>
    </location>
</feature>
<dbReference type="OrthoDB" id="5818870at2759"/>
<accession>A0A183DTA6</accession>
<dbReference type="EMBL" id="UYRT01078926">
    <property type="protein sequence ID" value="VDN19563.1"/>
    <property type="molecule type" value="Genomic_DNA"/>
</dbReference>
<evidence type="ECO:0000313" key="3">
    <source>
        <dbReference type="Proteomes" id="UP000271098"/>
    </source>
</evidence>
<evidence type="ECO:0000256" key="1">
    <source>
        <dbReference type="SAM" id="MobiDB-lite"/>
    </source>
</evidence>
<gene>
    <name evidence="2" type="ORF">GPUH_LOCUS11947</name>
</gene>
<feature type="region of interest" description="Disordered" evidence="1">
    <location>
        <begin position="66"/>
        <end position="118"/>
    </location>
</feature>